<proteinExistence type="predicted"/>
<dbReference type="AlphaFoldDB" id="A0AAW1QSY3"/>
<evidence type="ECO:0000313" key="3">
    <source>
        <dbReference type="Proteomes" id="UP001489004"/>
    </source>
</evidence>
<gene>
    <name evidence="2" type="ORF">WJX72_011721</name>
</gene>
<dbReference type="Proteomes" id="UP001489004">
    <property type="component" value="Unassembled WGS sequence"/>
</dbReference>
<protein>
    <recommendedName>
        <fullName evidence="4">TLC domain-containing protein</fullName>
    </recommendedName>
</protein>
<organism evidence="2 3">
    <name type="scientific">[Myrmecia] bisecta</name>
    <dbReference type="NCBI Taxonomy" id="41462"/>
    <lineage>
        <taxon>Eukaryota</taxon>
        <taxon>Viridiplantae</taxon>
        <taxon>Chlorophyta</taxon>
        <taxon>core chlorophytes</taxon>
        <taxon>Trebouxiophyceae</taxon>
        <taxon>Trebouxiales</taxon>
        <taxon>Trebouxiaceae</taxon>
        <taxon>Myrmecia</taxon>
    </lineage>
</organism>
<evidence type="ECO:0008006" key="4">
    <source>
        <dbReference type="Google" id="ProtNLM"/>
    </source>
</evidence>
<name>A0AAW1QSY3_9CHLO</name>
<dbReference type="EMBL" id="JALJOR010000002">
    <property type="protein sequence ID" value="KAK9824613.1"/>
    <property type="molecule type" value="Genomic_DNA"/>
</dbReference>
<comment type="caution">
    <text evidence="2">The sequence shown here is derived from an EMBL/GenBank/DDBJ whole genome shotgun (WGS) entry which is preliminary data.</text>
</comment>
<keyword evidence="3" id="KW-1185">Reference proteome</keyword>
<keyword evidence="1" id="KW-0472">Membrane</keyword>
<evidence type="ECO:0000313" key="2">
    <source>
        <dbReference type="EMBL" id="KAK9824613.1"/>
    </source>
</evidence>
<feature type="transmembrane region" description="Helical" evidence="1">
    <location>
        <begin position="43"/>
        <end position="65"/>
    </location>
</feature>
<keyword evidence="1" id="KW-0812">Transmembrane</keyword>
<keyword evidence="1" id="KW-1133">Transmembrane helix</keyword>
<sequence>MFVVMTARRVILYTMGVLHAWDHLWNVYTPRAIPVNHKMHQGALAVCCLGFALNLYWYVGVCNAMRRALGRMMSHNGVQPLTAPKAKRAVTTALSPLAANSKQWKVVSLTAVSRVVACYVVRTGKS</sequence>
<accession>A0AAW1QSY3</accession>
<evidence type="ECO:0000256" key="1">
    <source>
        <dbReference type="SAM" id="Phobius"/>
    </source>
</evidence>
<reference evidence="2 3" key="1">
    <citation type="journal article" date="2024" name="Nat. Commun.">
        <title>Phylogenomics reveals the evolutionary origins of lichenization in chlorophyte algae.</title>
        <authorList>
            <person name="Puginier C."/>
            <person name="Libourel C."/>
            <person name="Otte J."/>
            <person name="Skaloud P."/>
            <person name="Haon M."/>
            <person name="Grisel S."/>
            <person name="Petersen M."/>
            <person name="Berrin J.G."/>
            <person name="Delaux P.M."/>
            <person name="Dal Grande F."/>
            <person name="Keller J."/>
        </authorList>
    </citation>
    <scope>NUCLEOTIDE SEQUENCE [LARGE SCALE GENOMIC DNA]</scope>
    <source>
        <strain evidence="2 3">SAG 2043</strain>
    </source>
</reference>